<gene>
    <name evidence="2" type="ORF">LEM8419_02708</name>
</gene>
<organism evidence="2 3">
    <name type="scientific">Neolewinella maritima</name>
    <dbReference type="NCBI Taxonomy" id="1383882"/>
    <lineage>
        <taxon>Bacteria</taxon>
        <taxon>Pseudomonadati</taxon>
        <taxon>Bacteroidota</taxon>
        <taxon>Saprospiria</taxon>
        <taxon>Saprospirales</taxon>
        <taxon>Lewinellaceae</taxon>
        <taxon>Neolewinella</taxon>
    </lineage>
</organism>
<dbReference type="Proteomes" id="UP000837803">
    <property type="component" value="Unassembled WGS sequence"/>
</dbReference>
<comment type="caution">
    <text evidence="2">The sequence shown here is derived from an EMBL/GenBank/DDBJ whole genome shotgun (WGS) entry which is preliminary data.</text>
</comment>
<evidence type="ECO:0000313" key="3">
    <source>
        <dbReference type="Proteomes" id="UP000837803"/>
    </source>
</evidence>
<evidence type="ECO:0000313" key="2">
    <source>
        <dbReference type="EMBL" id="CAH1001801.1"/>
    </source>
</evidence>
<protein>
    <recommendedName>
        <fullName evidence="4">Adhesin domain-containing protein</fullName>
    </recommendedName>
</protein>
<feature type="signal peptide" evidence="1">
    <location>
        <begin position="1"/>
        <end position="25"/>
    </location>
</feature>
<keyword evidence="3" id="KW-1185">Reference proteome</keyword>
<feature type="chain" id="PRO_5046491122" description="Adhesin domain-containing protein" evidence="1">
    <location>
        <begin position="26"/>
        <end position="314"/>
    </location>
</feature>
<accession>A0ABN8F4D5</accession>
<name>A0ABN8F4D5_9BACT</name>
<keyword evidence="1" id="KW-0732">Signal</keyword>
<dbReference type="EMBL" id="CAKLPZ010000003">
    <property type="protein sequence ID" value="CAH1001801.1"/>
    <property type="molecule type" value="Genomic_DNA"/>
</dbReference>
<sequence>MFNSSPVKATYLLLLVLFTCTCVRAQSPDLREVVTKTIEDTYTYSAGSELAVEGEKAEIFVETWPKQEISVRVVLTARHPRLERAKTDLENLEFLTEVAGKKIFLRNRRRDKTLNPESELSVHYYITLPEECPVYLKSHFGAATISNLRNRLRINGEFSAIKVDNVQGMLDIRTRFGDITGERIDGNVVINARRSDINLLDVGGTFTINAQYGELRLSPNLNMRDLRVNADKSNVYIYEPIGGEGLAYELASNNGEMNLPENRTLIELERTNEWRRIQIGPNTERSGTVTASVTFGNLYLAKQQRILEVRPTRF</sequence>
<evidence type="ECO:0008006" key="4">
    <source>
        <dbReference type="Google" id="ProtNLM"/>
    </source>
</evidence>
<evidence type="ECO:0000256" key="1">
    <source>
        <dbReference type="SAM" id="SignalP"/>
    </source>
</evidence>
<reference evidence="2" key="1">
    <citation type="submission" date="2021-12" db="EMBL/GenBank/DDBJ databases">
        <authorList>
            <person name="Rodrigo-Torres L."/>
            <person name="Arahal R. D."/>
            <person name="Lucena T."/>
        </authorList>
    </citation>
    <scope>NUCLEOTIDE SEQUENCE</scope>
    <source>
        <strain evidence="2">CECT 8419</strain>
    </source>
</reference>
<proteinExistence type="predicted"/>